<evidence type="ECO:0000313" key="3">
    <source>
        <dbReference type="Proteomes" id="UP000051412"/>
    </source>
</evidence>
<dbReference type="PANTHER" id="PTHR37806:SF1">
    <property type="entry name" value="PEPTIDASE C39-LIKE DOMAIN-CONTAINING PROTEIN"/>
    <property type="match status" value="1"/>
</dbReference>
<name>A0A0R1XD40_9LACO</name>
<dbReference type="STRING" id="1423782.FD32_GL001909"/>
<evidence type="ECO:0000259" key="1">
    <source>
        <dbReference type="Pfam" id="PF13529"/>
    </source>
</evidence>
<feature type="domain" description="Peptidase C39-like" evidence="1">
    <location>
        <begin position="699"/>
        <end position="825"/>
    </location>
</feature>
<dbReference type="Proteomes" id="UP000051412">
    <property type="component" value="Unassembled WGS sequence"/>
</dbReference>
<dbReference type="RefSeq" id="WP_053003051.1">
    <property type="nucleotide sequence ID" value="NZ_AZGM01000055.1"/>
</dbReference>
<sequence length="851" mass="93487">MKVIDFSHAKHVAMTTLAMTSCGFALWLSQVNGQADVTAPDQTATVTEPTDAVQQGMQASATTTAAVAANTDQVTSNVNQNDQGNYANMDSQAVNDQGQLVARGWHATNGSASRPYHYIIAYDQTNHREIGRQNITEQAISRPDVQQQHNVAGAGKSGFAVQFDLSKVLPTTNNVQLISRYTADKQGNGDSVDYWFAPLTIDHNNYGNLDGATVKDNKLVLSGWHATNLAANKANHYIIILDQTTGKEVGRQLVRSVSRPDVARVYPGVDKAGQSGFTIAFAMDNLNFNDQLQVLSRYTSSADGNSDFIDYYFAPITTGNFSNQGSIDSWDLSSGRVVVTGWHANDVSQFEDNHFLILFDNTTNSQVAVTNAKQVTREDVARAFPNVKTAKNSGFTGNFSLQNALVGGHSYSIVSRYSTSDKGNGGDGKYVDFWSAPKVLNQHHYYIDNQKMTKEGLQISGWMVSDYSGSDSHPYIIVLNGNREITRQQLTLNDRPDVAKVYSGIYNSKKSGFNTLVKLDPTTITQNMQIVLRFSSDGSKGEGNKDDQWTPAYASNQGAFDQVTVNGSNIYVSGWHASNVSASRPYQWLIFLDQNGHELTRHQVQDVNRARPDVGNAVGYILNSDHSGFQLAFALPDSVQHKVVRIIDRLTDDVNGNGNYVDYYSGNVSINSGAQTSGLKTLYYDAMGNIVGVFNNAEVICQLPELPTGCEITAVTMMLRYAGYNVNKIQLANEMPRSSNGDFGFVGNPFSPSGWWVFPTGVAPVVNHYVGHSQVMTGTSLQAIQEKLREGHLVVVWMANMNGFVNHAITLTGYNANGFDYNNPWTGRKEAMSYGEFYSHWNADRQRALSY</sequence>
<organism evidence="2 3">
    <name type="scientific">Limosilactobacillus panis DSM 6035</name>
    <dbReference type="NCBI Taxonomy" id="1423782"/>
    <lineage>
        <taxon>Bacteria</taxon>
        <taxon>Bacillati</taxon>
        <taxon>Bacillota</taxon>
        <taxon>Bacilli</taxon>
        <taxon>Lactobacillales</taxon>
        <taxon>Lactobacillaceae</taxon>
        <taxon>Limosilactobacillus</taxon>
    </lineage>
</organism>
<dbReference type="PATRIC" id="fig|1423782.4.peg.1986"/>
<gene>
    <name evidence="2" type="ORF">FD32_GL001909</name>
</gene>
<proteinExistence type="predicted"/>
<dbReference type="PROSITE" id="PS51257">
    <property type="entry name" value="PROKAR_LIPOPROTEIN"/>
    <property type="match status" value="1"/>
</dbReference>
<reference evidence="2 3" key="1">
    <citation type="journal article" date="2015" name="Genome Announc.">
        <title>Expanding the biotechnology potential of lactobacilli through comparative genomics of 213 strains and associated genera.</title>
        <authorList>
            <person name="Sun Z."/>
            <person name="Harris H.M."/>
            <person name="McCann A."/>
            <person name="Guo C."/>
            <person name="Argimon S."/>
            <person name="Zhang W."/>
            <person name="Yang X."/>
            <person name="Jeffery I.B."/>
            <person name="Cooney J.C."/>
            <person name="Kagawa T.F."/>
            <person name="Liu W."/>
            <person name="Song Y."/>
            <person name="Salvetti E."/>
            <person name="Wrobel A."/>
            <person name="Rasinkangas P."/>
            <person name="Parkhill J."/>
            <person name="Rea M.C."/>
            <person name="O'Sullivan O."/>
            <person name="Ritari J."/>
            <person name="Douillard F.P."/>
            <person name="Paul Ross R."/>
            <person name="Yang R."/>
            <person name="Briner A.E."/>
            <person name="Felis G.E."/>
            <person name="de Vos W.M."/>
            <person name="Barrangou R."/>
            <person name="Klaenhammer T.R."/>
            <person name="Caufield P.W."/>
            <person name="Cui Y."/>
            <person name="Zhang H."/>
            <person name="O'Toole P.W."/>
        </authorList>
    </citation>
    <scope>NUCLEOTIDE SEQUENCE [LARGE SCALE GENOMIC DNA]</scope>
    <source>
        <strain evidence="2 3">DSM 6035</strain>
    </source>
</reference>
<dbReference type="Pfam" id="PF13529">
    <property type="entry name" value="Peptidase_C39_2"/>
    <property type="match status" value="1"/>
</dbReference>
<evidence type="ECO:0000313" key="2">
    <source>
        <dbReference type="EMBL" id="KRM27613.1"/>
    </source>
</evidence>
<dbReference type="AlphaFoldDB" id="A0A0R1XD40"/>
<dbReference type="EMBL" id="AZGM01000055">
    <property type="protein sequence ID" value="KRM27613.1"/>
    <property type="molecule type" value="Genomic_DNA"/>
</dbReference>
<keyword evidence="3" id="KW-1185">Reference proteome</keyword>
<comment type="caution">
    <text evidence="2">The sequence shown here is derived from an EMBL/GenBank/DDBJ whole genome shotgun (WGS) entry which is preliminary data.</text>
</comment>
<protein>
    <submittedName>
        <fullName evidence="2">KxYKxGKxW signal domain protein</fullName>
    </submittedName>
</protein>
<dbReference type="PANTHER" id="PTHR37806">
    <property type="entry name" value="LMO0724 PROTEIN"/>
    <property type="match status" value="1"/>
</dbReference>
<dbReference type="Gene3D" id="3.90.70.10">
    <property type="entry name" value="Cysteine proteinases"/>
    <property type="match status" value="1"/>
</dbReference>
<dbReference type="InterPro" id="IPR039564">
    <property type="entry name" value="Peptidase_C39-like"/>
</dbReference>
<accession>A0A0R1XD40</accession>